<dbReference type="Proteomes" id="UP000673394">
    <property type="component" value="Unassembled WGS sequence"/>
</dbReference>
<keyword evidence="4" id="KW-1185">Reference proteome</keyword>
<proteinExistence type="predicted"/>
<keyword evidence="3" id="KW-0378">Hydrolase</keyword>
<dbReference type="RefSeq" id="WP_210661725.1">
    <property type="nucleotide sequence ID" value="NZ_JAGKSP010000010.1"/>
</dbReference>
<feature type="domain" description="Phospholipase/carboxylesterase/thioesterase" evidence="2">
    <location>
        <begin position="93"/>
        <end position="202"/>
    </location>
</feature>
<evidence type="ECO:0000259" key="2">
    <source>
        <dbReference type="Pfam" id="PF02230"/>
    </source>
</evidence>
<dbReference type="InterPro" id="IPR050955">
    <property type="entry name" value="Plant_Biomass_Hydrol_Est"/>
</dbReference>
<keyword evidence="1" id="KW-0732">Signal</keyword>
<evidence type="ECO:0000313" key="3">
    <source>
        <dbReference type="EMBL" id="MBP3965369.1"/>
    </source>
</evidence>
<evidence type="ECO:0000256" key="1">
    <source>
        <dbReference type="ARBA" id="ARBA00022729"/>
    </source>
</evidence>
<dbReference type="PANTHER" id="PTHR43037:SF1">
    <property type="entry name" value="BLL1128 PROTEIN"/>
    <property type="match status" value="1"/>
</dbReference>
<evidence type="ECO:0000313" key="4">
    <source>
        <dbReference type="Proteomes" id="UP000673394"/>
    </source>
</evidence>
<accession>A0ABS5CHN0</accession>
<name>A0ABS5CHN0_9BACL</name>
<dbReference type="InterPro" id="IPR029058">
    <property type="entry name" value="AB_hydrolase_fold"/>
</dbReference>
<gene>
    <name evidence="3" type="ORF">I8J30_21900</name>
</gene>
<dbReference type="InterPro" id="IPR003140">
    <property type="entry name" value="PLipase/COase/thioEstase"/>
</dbReference>
<dbReference type="Gene3D" id="3.40.50.1820">
    <property type="entry name" value="alpha/beta hydrolase"/>
    <property type="match status" value="1"/>
</dbReference>
<dbReference type="Pfam" id="PF02230">
    <property type="entry name" value="Abhydrolase_2"/>
    <property type="match status" value="1"/>
</dbReference>
<dbReference type="PANTHER" id="PTHR43037">
    <property type="entry name" value="UNNAMED PRODUCT-RELATED"/>
    <property type="match status" value="1"/>
</dbReference>
<dbReference type="EMBL" id="JAGKSP010000010">
    <property type="protein sequence ID" value="MBP3965369.1"/>
    <property type="molecule type" value="Genomic_DNA"/>
</dbReference>
<comment type="caution">
    <text evidence="3">The sequence shown here is derived from an EMBL/GenBank/DDBJ whole genome shotgun (WGS) entry which is preliminary data.</text>
</comment>
<organism evidence="3 4">
    <name type="scientific">Paenibacillus lignilyticus</name>
    <dbReference type="NCBI Taxonomy" id="1172615"/>
    <lineage>
        <taxon>Bacteria</taxon>
        <taxon>Bacillati</taxon>
        <taxon>Bacillota</taxon>
        <taxon>Bacilli</taxon>
        <taxon>Bacillales</taxon>
        <taxon>Paenibacillaceae</taxon>
        <taxon>Paenibacillus</taxon>
    </lineage>
</organism>
<dbReference type="SUPFAM" id="SSF53474">
    <property type="entry name" value="alpha/beta-Hydrolases"/>
    <property type="match status" value="1"/>
</dbReference>
<protein>
    <submittedName>
        <fullName evidence="3">Dienelactone hydrolase family protein</fullName>
    </submittedName>
</protein>
<reference evidence="3 4" key="1">
    <citation type="submission" date="2021-04" db="EMBL/GenBank/DDBJ databases">
        <title>Paenibacillus sp. DLE-14 whole genome sequence.</title>
        <authorList>
            <person name="Ham Y.J."/>
        </authorList>
    </citation>
    <scope>NUCLEOTIDE SEQUENCE [LARGE SCALE GENOMIC DNA]</scope>
    <source>
        <strain evidence="3 4">DLE-14</strain>
    </source>
</reference>
<sequence length="223" mass="25124">MALYKQRLQTEIRKSISIGYQLFLPSAYDEQEEKDWPLIVFLHGINRRGDDLSALDGYGLPAIAESRGIFKFVVAAPQCGAHSFWPIERDGVMAMIDHLVANCRIDERRIYLTGFSMGGNGAWDLAARYPERFAAVAPLSGWYQPEAAALLKDVPIWAFHGEDDDVVPVSGSRDMVQALQAVGGNIAFTGYPGLKHSIMSETYRNTELYRWFLQHERRENPAD</sequence>
<dbReference type="GO" id="GO:0016787">
    <property type="term" value="F:hydrolase activity"/>
    <property type="evidence" value="ECO:0007669"/>
    <property type="project" value="UniProtKB-KW"/>
</dbReference>